<dbReference type="Pfam" id="PF01381">
    <property type="entry name" value="HTH_3"/>
    <property type="match status" value="1"/>
</dbReference>
<dbReference type="Proteomes" id="UP000236536">
    <property type="component" value="Chromosome"/>
</dbReference>
<feature type="domain" description="HTH cro/C1-type" evidence="1">
    <location>
        <begin position="16"/>
        <end position="70"/>
    </location>
</feature>
<dbReference type="PROSITE" id="PS50943">
    <property type="entry name" value="HTH_CROC1"/>
    <property type="match status" value="1"/>
</dbReference>
<dbReference type="RefSeq" id="WP_102857777.1">
    <property type="nucleotide sequence ID" value="NZ_CP010599.1"/>
</dbReference>
<proteinExistence type="predicted"/>
<dbReference type="CDD" id="cd00093">
    <property type="entry name" value="HTH_XRE"/>
    <property type="match status" value="1"/>
</dbReference>
<evidence type="ECO:0000313" key="4">
    <source>
        <dbReference type="Proteomes" id="UP000236447"/>
    </source>
</evidence>
<name>A0A2I7M2A9_9RHOB</name>
<dbReference type="AlphaFoldDB" id="A0A2I7M2A9"/>
<dbReference type="EMBL" id="CP010705">
    <property type="protein sequence ID" value="AUQ95925.1"/>
    <property type="molecule type" value="Genomic_DNA"/>
</dbReference>
<protein>
    <submittedName>
        <fullName evidence="2 3">Helix-turn-helix protein</fullName>
    </submittedName>
</protein>
<organism evidence="3 4">
    <name type="scientific">Phaeobacter inhibens</name>
    <dbReference type="NCBI Taxonomy" id="221822"/>
    <lineage>
        <taxon>Bacteria</taxon>
        <taxon>Pseudomonadati</taxon>
        <taxon>Pseudomonadota</taxon>
        <taxon>Alphaproteobacteria</taxon>
        <taxon>Rhodobacterales</taxon>
        <taxon>Roseobacteraceae</taxon>
        <taxon>Phaeobacter</taxon>
    </lineage>
</organism>
<keyword evidence="5" id="KW-1185">Reference proteome</keyword>
<dbReference type="SMART" id="SM00530">
    <property type="entry name" value="HTH_XRE"/>
    <property type="match status" value="1"/>
</dbReference>
<dbReference type="Proteomes" id="UP000236447">
    <property type="component" value="Chromosome"/>
</dbReference>
<sequence length="140" mass="15837">MGRKSEDLLVGIGARLAITRNEIGLSQADMAQVIGVSLRAYHSYEKGYRGLPIEALVALHEKFKSDVNWILLGVKSARVEHDIEALQEFETSLDRYLAGQGITIKSEKRGAIVARWYRSLTDGKEIQMEDVYTWIELLKE</sequence>
<dbReference type="GO" id="GO:0003677">
    <property type="term" value="F:DNA binding"/>
    <property type="evidence" value="ECO:0007669"/>
    <property type="project" value="InterPro"/>
</dbReference>
<dbReference type="SUPFAM" id="SSF47413">
    <property type="entry name" value="lambda repressor-like DNA-binding domains"/>
    <property type="match status" value="1"/>
</dbReference>
<dbReference type="EMBL" id="CP010725">
    <property type="protein sequence ID" value="AUQ97576.1"/>
    <property type="molecule type" value="Genomic_DNA"/>
</dbReference>
<dbReference type="InterPro" id="IPR001387">
    <property type="entry name" value="Cro/C1-type_HTH"/>
</dbReference>
<dbReference type="Gene3D" id="1.10.260.40">
    <property type="entry name" value="lambda repressor-like DNA-binding domains"/>
    <property type="match status" value="1"/>
</dbReference>
<evidence type="ECO:0000313" key="3">
    <source>
        <dbReference type="EMBL" id="AUQ97576.1"/>
    </source>
</evidence>
<reference evidence="4 5" key="2">
    <citation type="journal article" date="2017" name="Genome Biol. Evol.">
        <title>Trajectories and Drivers of Genome Evolution in Surface-Associated Marine Phaeobacter.</title>
        <authorList>
            <person name="Freese H.M."/>
            <person name="Sikorski J."/>
            <person name="Bunk B."/>
            <person name="Scheuner C."/>
            <person name="Meier-Kolthoff J.P."/>
            <person name="Sproer C."/>
            <person name="Gram L."/>
            <person name="Overmann J."/>
        </authorList>
    </citation>
    <scope>NUCLEOTIDE SEQUENCE [LARGE SCALE GENOMIC DNA]</scope>
    <source>
        <strain evidence="2 5">P66</strain>
        <strain evidence="3 4">P88</strain>
    </source>
</reference>
<reference evidence="3 4" key="1">
    <citation type="journal article" date="2017" name="Front. Microbiol.">
        <title>Phaeobacter piscinae sp. nov., a species of the Roseobacter group and potential aquaculture probiont.</title>
        <authorList>
            <person name="Sonnenschein E.C."/>
            <person name="Phippen C.B.W."/>
            <person name="Nielsen K.F."/>
            <person name="Mateiu R.V."/>
            <person name="Melchiorsen J."/>
            <person name="Gram L."/>
            <person name="Overmann J."/>
            <person name="Freese H.M."/>
        </authorList>
    </citation>
    <scope>NUCLEOTIDE SEQUENCE [LARGE SCALE GENOMIC DNA]</scope>
    <source>
        <strain evidence="3 4">P88</strain>
    </source>
</reference>
<evidence type="ECO:0000259" key="1">
    <source>
        <dbReference type="PROSITE" id="PS50943"/>
    </source>
</evidence>
<gene>
    <name evidence="2" type="ORF">PhaeoP66_03178</name>
    <name evidence="3" type="ORF">PhaeoP88_00169</name>
</gene>
<dbReference type="InterPro" id="IPR010982">
    <property type="entry name" value="Lambda_DNA-bd_dom_sf"/>
</dbReference>
<accession>A0A2I7M2A9</accession>
<evidence type="ECO:0000313" key="2">
    <source>
        <dbReference type="EMBL" id="AUQ95925.1"/>
    </source>
</evidence>
<reference evidence="2 5" key="3">
    <citation type="journal article" date="2017" name="Int. J. Syst. Evol. Microbiol.">
        <title>Adaptation of Surface-Associated Bacteria to the Open Ocean: A Genomically Distinct Subpopulation of Phaeobacter gallaeciensis Colonizes Pacific Mesozooplankton.</title>
        <authorList>
            <person name="Freese H.M."/>
            <person name="Methner A."/>
            <person name="Overmann J."/>
        </authorList>
    </citation>
    <scope>NUCLEOTIDE SEQUENCE [LARGE SCALE GENOMIC DNA]</scope>
    <source>
        <strain evidence="2 5">P66</strain>
    </source>
</reference>
<evidence type="ECO:0000313" key="5">
    <source>
        <dbReference type="Proteomes" id="UP000236536"/>
    </source>
</evidence>